<dbReference type="Proteomes" id="UP000823910">
    <property type="component" value="Unassembled WGS sequence"/>
</dbReference>
<sequence length="128" mass="14528">MPSIQALKGTPDKTRGLFAASAAIAELPAPEHMNDLAQICRAALEDAEVKQASTLIFPALPLAKQNSLMFQAINVLYRTMRDFQDSHSYPQEILIYCEDDRVLNLYMVVWNMYYAADKPSRMNDGRWD</sequence>
<reference evidence="1" key="1">
    <citation type="journal article" date="2021" name="PeerJ">
        <title>Extensive microbial diversity within the chicken gut microbiome revealed by metagenomics and culture.</title>
        <authorList>
            <person name="Gilroy R."/>
            <person name="Ravi A."/>
            <person name="Getino M."/>
            <person name="Pursley I."/>
            <person name="Horton D.L."/>
            <person name="Alikhan N.F."/>
            <person name="Baker D."/>
            <person name="Gharbi K."/>
            <person name="Hall N."/>
            <person name="Watson M."/>
            <person name="Adriaenssens E.M."/>
            <person name="Foster-Nyarko E."/>
            <person name="Jarju S."/>
            <person name="Secka A."/>
            <person name="Antonio M."/>
            <person name="Oren A."/>
            <person name="Chaudhuri R.R."/>
            <person name="La Ragione R."/>
            <person name="Hildebrand F."/>
            <person name="Pallen M.J."/>
        </authorList>
    </citation>
    <scope>NUCLEOTIDE SEQUENCE</scope>
    <source>
        <strain evidence="1">CHK180-15479</strain>
    </source>
</reference>
<name>A0A9D2N1E9_9FIRM</name>
<dbReference type="InterPro" id="IPR043472">
    <property type="entry name" value="Macro_dom-like"/>
</dbReference>
<gene>
    <name evidence="1" type="ORF">H9704_14000</name>
</gene>
<dbReference type="EMBL" id="DWWT01000076">
    <property type="protein sequence ID" value="HJC07233.1"/>
    <property type="molecule type" value="Genomic_DNA"/>
</dbReference>
<reference evidence="1" key="2">
    <citation type="submission" date="2021-04" db="EMBL/GenBank/DDBJ databases">
        <authorList>
            <person name="Gilroy R."/>
        </authorList>
    </citation>
    <scope>NUCLEOTIDE SEQUENCE</scope>
    <source>
        <strain evidence="1">CHK180-15479</strain>
    </source>
</reference>
<dbReference type="AlphaFoldDB" id="A0A9D2N1E9"/>
<dbReference type="SUPFAM" id="SSF52949">
    <property type="entry name" value="Macro domain-like"/>
    <property type="match status" value="1"/>
</dbReference>
<evidence type="ECO:0000313" key="1">
    <source>
        <dbReference type="EMBL" id="HJC07233.1"/>
    </source>
</evidence>
<evidence type="ECO:0000313" key="2">
    <source>
        <dbReference type="Proteomes" id="UP000823910"/>
    </source>
</evidence>
<organism evidence="1 2">
    <name type="scientific">Candidatus Enterocloster excrementipullorum</name>
    <dbReference type="NCBI Taxonomy" id="2838559"/>
    <lineage>
        <taxon>Bacteria</taxon>
        <taxon>Bacillati</taxon>
        <taxon>Bacillota</taxon>
        <taxon>Clostridia</taxon>
        <taxon>Lachnospirales</taxon>
        <taxon>Lachnospiraceae</taxon>
        <taxon>Enterocloster</taxon>
    </lineage>
</organism>
<dbReference type="Gene3D" id="3.40.220.10">
    <property type="entry name" value="Leucine Aminopeptidase, subunit E, domain 1"/>
    <property type="match status" value="1"/>
</dbReference>
<proteinExistence type="predicted"/>
<accession>A0A9D2N1E9</accession>
<comment type="caution">
    <text evidence="1">The sequence shown here is derived from an EMBL/GenBank/DDBJ whole genome shotgun (WGS) entry which is preliminary data.</text>
</comment>
<protein>
    <submittedName>
        <fullName evidence="1">Uncharacterized protein</fullName>
    </submittedName>
</protein>